<keyword evidence="1" id="KW-1133">Transmembrane helix</keyword>
<evidence type="ECO:0000313" key="2">
    <source>
        <dbReference type="EMBL" id="KAL2802836.1"/>
    </source>
</evidence>
<reference evidence="2 3" key="1">
    <citation type="submission" date="2024-07" db="EMBL/GenBank/DDBJ databases">
        <title>Section-level genome sequencing and comparative genomics of Aspergillus sections Usti and Cavernicolus.</title>
        <authorList>
            <consortium name="Lawrence Berkeley National Laboratory"/>
            <person name="Nybo J.L."/>
            <person name="Vesth T.C."/>
            <person name="Theobald S."/>
            <person name="Frisvad J.C."/>
            <person name="Larsen T.O."/>
            <person name="Kjaerboelling I."/>
            <person name="Rothschild-Mancinelli K."/>
            <person name="Lyhne E.K."/>
            <person name="Kogle M.E."/>
            <person name="Barry K."/>
            <person name="Clum A."/>
            <person name="Na H."/>
            <person name="Ledsgaard L."/>
            <person name="Lin J."/>
            <person name="Lipzen A."/>
            <person name="Kuo A."/>
            <person name="Riley R."/>
            <person name="Mondo S."/>
            <person name="Labutti K."/>
            <person name="Haridas S."/>
            <person name="Pangalinan J."/>
            <person name="Salamov A.A."/>
            <person name="Simmons B.A."/>
            <person name="Magnuson J.K."/>
            <person name="Chen J."/>
            <person name="Drula E."/>
            <person name="Henrissat B."/>
            <person name="Wiebenga A."/>
            <person name="Lubbers R.J."/>
            <person name="Gomes A.C."/>
            <person name="Makela M.R."/>
            <person name="Stajich J."/>
            <person name="Grigoriev I.V."/>
            <person name="Mortensen U.H."/>
            <person name="De Vries R.P."/>
            <person name="Baker S.E."/>
            <person name="Andersen M.R."/>
        </authorList>
    </citation>
    <scope>NUCLEOTIDE SEQUENCE [LARGE SCALE GENOMIC DNA]</scope>
    <source>
        <strain evidence="2 3">CBS 588.65</strain>
    </source>
</reference>
<evidence type="ECO:0000256" key="1">
    <source>
        <dbReference type="SAM" id="Phobius"/>
    </source>
</evidence>
<organism evidence="2 3">
    <name type="scientific">Aspergillus granulosus</name>
    <dbReference type="NCBI Taxonomy" id="176169"/>
    <lineage>
        <taxon>Eukaryota</taxon>
        <taxon>Fungi</taxon>
        <taxon>Dikarya</taxon>
        <taxon>Ascomycota</taxon>
        <taxon>Pezizomycotina</taxon>
        <taxon>Eurotiomycetes</taxon>
        <taxon>Eurotiomycetidae</taxon>
        <taxon>Eurotiales</taxon>
        <taxon>Aspergillaceae</taxon>
        <taxon>Aspergillus</taxon>
        <taxon>Aspergillus subgen. Nidulantes</taxon>
    </lineage>
</organism>
<dbReference type="EMBL" id="JBFXLT010000161">
    <property type="protein sequence ID" value="KAL2802836.1"/>
    <property type="molecule type" value="Genomic_DNA"/>
</dbReference>
<keyword evidence="1" id="KW-0472">Membrane</keyword>
<evidence type="ECO:0000313" key="3">
    <source>
        <dbReference type="Proteomes" id="UP001610334"/>
    </source>
</evidence>
<comment type="caution">
    <text evidence="2">The sequence shown here is derived from an EMBL/GenBank/DDBJ whole genome shotgun (WGS) entry which is preliminary data.</text>
</comment>
<sequence length="55" mass="6237">MTTKIPILHLVHTWVFSLIRPFFGSAYLSLICGFRHGKKKYQGCGKQNQSSAQIV</sequence>
<name>A0ABR4GUZ1_9EURO</name>
<feature type="transmembrane region" description="Helical" evidence="1">
    <location>
        <begin position="12"/>
        <end position="32"/>
    </location>
</feature>
<protein>
    <submittedName>
        <fullName evidence="2">Uncharacterized protein</fullName>
    </submittedName>
</protein>
<dbReference type="Proteomes" id="UP001610334">
    <property type="component" value="Unassembled WGS sequence"/>
</dbReference>
<accession>A0ABR4GUZ1</accession>
<keyword evidence="1" id="KW-0812">Transmembrane</keyword>
<gene>
    <name evidence="2" type="ORF">BJX63DRAFT_413696</name>
</gene>
<keyword evidence="3" id="KW-1185">Reference proteome</keyword>
<proteinExistence type="predicted"/>